<reference evidence="5 6" key="1">
    <citation type="submission" date="2018-03" db="EMBL/GenBank/DDBJ databases">
        <title>Rhodobacter blasticus.</title>
        <authorList>
            <person name="Meyer T.E."/>
            <person name="Miller S."/>
            <person name="Lodha T."/>
            <person name="Gandham S."/>
            <person name="Chintalapati S."/>
            <person name="Chintalapati V.R."/>
        </authorList>
    </citation>
    <scope>NUCLEOTIDE SEQUENCE [LARGE SCALE GENOMIC DNA]</scope>
    <source>
        <strain evidence="5 6">DSM 2131</strain>
    </source>
</reference>
<evidence type="ECO:0000259" key="4">
    <source>
        <dbReference type="PROSITE" id="PS51352"/>
    </source>
</evidence>
<dbReference type="Gene3D" id="3.40.30.10">
    <property type="entry name" value="Glutaredoxin"/>
    <property type="match status" value="1"/>
</dbReference>
<dbReference type="GO" id="GO:0015036">
    <property type="term" value="F:disulfide oxidoreductase activity"/>
    <property type="evidence" value="ECO:0007669"/>
    <property type="project" value="UniProtKB-ARBA"/>
</dbReference>
<gene>
    <name evidence="5" type="ORF">C5F44_05455</name>
</gene>
<keyword evidence="6" id="KW-1185">Reference proteome</keyword>
<feature type="domain" description="Thioredoxin" evidence="4">
    <location>
        <begin position="26"/>
        <end position="191"/>
    </location>
</feature>
<accession>A0A2T4JBI9</accession>
<evidence type="ECO:0000256" key="3">
    <source>
        <dbReference type="ARBA" id="ARBA00023284"/>
    </source>
</evidence>
<evidence type="ECO:0000313" key="6">
    <source>
        <dbReference type="Proteomes" id="UP000241362"/>
    </source>
</evidence>
<dbReference type="PROSITE" id="PS51352">
    <property type="entry name" value="THIOREDOXIN_2"/>
    <property type="match status" value="1"/>
</dbReference>
<sequence>MRSWDSAFGLGRFGVRKLLAVLYTALALGANVAQADVAGLRDGDMKKLALHSTPVAVPEAALMTLDEAPASLADYRGKWVVVNFWATWCAPCRAEMPSLDALQAALPDLAVVPVATGRNAPEAITRFWEEAGVTHLVPLRDPKSELGRQMGVLGLPVTVILNPEGQEVGRLIGDADWSSDSAKAVLQALMAGG</sequence>
<keyword evidence="2" id="KW-0201">Cytochrome c-type biogenesis</keyword>
<dbReference type="Pfam" id="PF08534">
    <property type="entry name" value="Redoxin"/>
    <property type="match status" value="1"/>
</dbReference>
<comment type="caution">
    <text evidence="5">The sequence shown here is derived from an EMBL/GenBank/DDBJ whole genome shotgun (WGS) entry which is preliminary data.</text>
</comment>
<protein>
    <submittedName>
        <fullName evidence="5">TlpA family protein disulfide reductase</fullName>
    </submittedName>
</protein>
<dbReference type="InterPro" id="IPR050553">
    <property type="entry name" value="Thioredoxin_ResA/DsbE_sf"/>
</dbReference>
<dbReference type="GO" id="GO:0017004">
    <property type="term" value="P:cytochrome complex assembly"/>
    <property type="evidence" value="ECO:0007669"/>
    <property type="project" value="UniProtKB-KW"/>
</dbReference>
<dbReference type="InterPro" id="IPR013740">
    <property type="entry name" value="Redoxin"/>
</dbReference>
<dbReference type="GO" id="GO:0030313">
    <property type="term" value="C:cell envelope"/>
    <property type="evidence" value="ECO:0007669"/>
    <property type="project" value="UniProtKB-SubCell"/>
</dbReference>
<evidence type="ECO:0000313" key="5">
    <source>
        <dbReference type="EMBL" id="PTE15259.1"/>
    </source>
</evidence>
<dbReference type="CDD" id="cd02966">
    <property type="entry name" value="TlpA_like_family"/>
    <property type="match status" value="1"/>
</dbReference>
<dbReference type="InterPro" id="IPR017937">
    <property type="entry name" value="Thioredoxin_CS"/>
</dbReference>
<organism evidence="5 6">
    <name type="scientific">Fuscovulum blasticum DSM 2131</name>
    <dbReference type="NCBI Taxonomy" id="1188250"/>
    <lineage>
        <taxon>Bacteria</taxon>
        <taxon>Pseudomonadati</taxon>
        <taxon>Pseudomonadota</taxon>
        <taxon>Alphaproteobacteria</taxon>
        <taxon>Rhodobacterales</taxon>
        <taxon>Paracoccaceae</taxon>
        <taxon>Pseudogemmobacter</taxon>
    </lineage>
</organism>
<evidence type="ECO:0000256" key="2">
    <source>
        <dbReference type="ARBA" id="ARBA00022748"/>
    </source>
</evidence>
<name>A0A2T4JBI9_FUSBL</name>
<dbReference type="PANTHER" id="PTHR42852">
    <property type="entry name" value="THIOL:DISULFIDE INTERCHANGE PROTEIN DSBE"/>
    <property type="match status" value="1"/>
</dbReference>
<dbReference type="EMBL" id="PZKE01000004">
    <property type="protein sequence ID" value="PTE15259.1"/>
    <property type="molecule type" value="Genomic_DNA"/>
</dbReference>
<dbReference type="PANTHER" id="PTHR42852:SF18">
    <property type="entry name" value="CHROMOSOME UNDETERMINED SCAFFOLD_47, WHOLE GENOME SHOTGUN SEQUENCE"/>
    <property type="match status" value="1"/>
</dbReference>
<dbReference type="InterPro" id="IPR013766">
    <property type="entry name" value="Thioredoxin_domain"/>
</dbReference>
<comment type="subcellular location">
    <subcellularLocation>
        <location evidence="1">Cell envelope</location>
    </subcellularLocation>
</comment>
<keyword evidence="3" id="KW-0676">Redox-active center</keyword>
<proteinExistence type="predicted"/>
<dbReference type="AlphaFoldDB" id="A0A2T4JBI9"/>
<dbReference type="Proteomes" id="UP000241362">
    <property type="component" value="Unassembled WGS sequence"/>
</dbReference>
<dbReference type="PROSITE" id="PS00194">
    <property type="entry name" value="THIOREDOXIN_1"/>
    <property type="match status" value="1"/>
</dbReference>
<dbReference type="InterPro" id="IPR036249">
    <property type="entry name" value="Thioredoxin-like_sf"/>
</dbReference>
<evidence type="ECO:0000256" key="1">
    <source>
        <dbReference type="ARBA" id="ARBA00004196"/>
    </source>
</evidence>
<dbReference type="SUPFAM" id="SSF52833">
    <property type="entry name" value="Thioredoxin-like"/>
    <property type="match status" value="1"/>
</dbReference>